<evidence type="ECO:0000256" key="3">
    <source>
        <dbReference type="SAM" id="MobiDB-lite"/>
    </source>
</evidence>
<comment type="caution">
    <text evidence="5">The sequence shown here is derived from an EMBL/GenBank/DDBJ whole genome shotgun (WGS) entry which is preliminary data.</text>
</comment>
<feature type="region of interest" description="Disordered" evidence="3">
    <location>
        <begin position="315"/>
        <end position="387"/>
    </location>
</feature>
<dbReference type="Pfam" id="PF25449">
    <property type="entry name" value="CCDC174_GRSR"/>
    <property type="match status" value="1"/>
</dbReference>
<dbReference type="EMBL" id="WJQU01000004">
    <property type="protein sequence ID" value="KAJ6635176.1"/>
    <property type="molecule type" value="Genomic_DNA"/>
</dbReference>
<dbReference type="AlphaFoldDB" id="A0A9Q0MNY3"/>
<dbReference type="GO" id="GO:0005634">
    <property type="term" value="C:nucleus"/>
    <property type="evidence" value="ECO:0007669"/>
    <property type="project" value="TreeGrafter"/>
</dbReference>
<feature type="domain" description="CCDC174 alpha/beta GRSR" evidence="4">
    <location>
        <begin position="150"/>
        <end position="178"/>
    </location>
</feature>
<dbReference type="Proteomes" id="UP001151699">
    <property type="component" value="Chromosome C"/>
</dbReference>
<sequence>MKNRTMNDPNKRIDVNLSSLLSLKAELLRKHEEVSKAKSSHIVGDFVPRKVEKHSEKMTKSKNTTTTANNQSSESYEDSEMLNHSKKILEAKSKFYDKMSAMGGSLNSDDNCLVMFNQKKQIGEGNSRYESSSSDDSETETNDKGESGEWVEYTDCLGRTRKCLKEDVEFFKKKDGELAETVAERNKSNGISSEPSKWFFDTKGDFKLPMQIGDSKDDDTMSMMSKSSKIEEIRQNWEKQEAENVTKDYVHYQGVLFDEARTHGVGYYAFSTDESERAKQQKELEAIRLKTLASQKERENQRMSREKIIAERVKAAKNRQRARLGLPPLEDNPEPTEQEIVDKTAEEKRKKKEEKAKRKKEQLEQLKDSERKKHVRPWDKDKSGVLV</sequence>
<name>A0A9Q0MNY3_9DIPT</name>
<feature type="compositionally biased region" description="Low complexity" evidence="3">
    <location>
        <begin position="61"/>
        <end position="74"/>
    </location>
</feature>
<evidence type="ECO:0000313" key="6">
    <source>
        <dbReference type="Proteomes" id="UP001151699"/>
    </source>
</evidence>
<protein>
    <submittedName>
        <fullName evidence="5">Coiled-coil domain-containing protein</fullName>
    </submittedName>
</protein>
<feature type="compositionally biased region" description="Basic and acidic residues" evidence="3">
    <location>
        <begin position="340"/>
        <end position="387"/>
    </location>
</feature>
<keyword evidence="1 2" id="KW-0175">Coiled coil</keyword>
<dbReference type="PANTHER" id="PTHR15885:SF1">
    <property type="entry name" value="COILED-COIL DOMAIN-CONTAINING PROTEIN 174"/>
    <property type="match status" value="1"/>
</dbReference>
<dbReference type="PANTHER" id="PTHR15885">
    <property type="entry name" value="COILED-COIL DOMAIN-CONTAINING PROTEIN 174"/>
    <property type="match status" value="1"/>
</dbReference>
<evidence type="ECO:0000313" key="5">
    <source>
        <dbReference type="EMBL" id="KAJ6635176.1"/>
    </source>
</evidence>
<dbReference type="InterPro" id="IPR025066">
    <property type="entry name" value="CCDC174-like"/>
</dbReference>
<feature type="region of interest" description="Disordered" evidence="3">
    <location>
        <begin position="45"/>
        <end position="81"/>
    </location>
</feature>
<dbReference type="OrthoDB" id="333551at2759"/>
<feature type="coiled-coil region" evidence="2">
    <location>
        <begin position="279"/>
        <end position="306"/>
    </location>
</feature>
<evidence type="ECO:0000259" key="4">
    <source>
        <dbReference type="Pfam" id="PF25449"/>
    </source>
</evidence>
<dbReference type="InterPro" id="IPR057464">
    <property type="entry name" value="CCDC174_GRSR"/>
</dbReference>
<evidence type="ECO:0000256" key="2">
    <source>
        <dbReference type="SAM" id="Coils"/>
    </source>
</evidence>
<feature type="region of interest" description="Disordered" evidence="3">
    <location>
        <begin position="124"/>
        <end position="147"/>
    </location>
</feature>
<keyword evidence="6" id="KW-1185">Reference proteome</keyword>
<feature type="compositionally biased region" description="Basic and acidic residues" evidence="3">
    <location>
        <begin position="47"/>
        <end position="59"/>
    </location>
</feature>
<evidence type="ECO:0000256" key="1">
    <source>
        <dbReference type="ARBA" id="ARBA00023054"/>
    </source>
</evidence>
<reference evidence="5" key="1">
    <citation type="submission" date="2022-07" db="EMBL/GenBank/DDBJ databases">
        <authorList>
            <person name="Trinca V."/>
            <person name="Uliana J.V.C."/>
            <person name="Torres T.T."/>
            <person name="Ward R.J."/>
            <person name="Monesi N."/>
        </authorList>
    </citation>
    <scope>NUCLEOTIDE SEQUENCE</scope>
    <source>
        <strain evidence="5">HSMRA1968</strain>
        <tissue evidence="5">Whole embryos</tissue>
    </source>
</reference>
<dbReference type="Pfam" id="PF13300">
    <property type="entry name" value="DUF4078"/>
    <property type="match status" value="1"/>
</dbReference>
<proteinExistence type="predicted"/>
<accession>A0A9Q0MNY3</accession>
<organism evidence="5 6">
    <name type="scientific">Pseudolycoriella hygida</name>
    <dbReference type="NCBI Taxonomy" id="35572"/>
    <lineage>
        <taxon>Eukaryota</taxon>
        <taxon>Metazoa</taxon>
        <taxon>Ecdysozoa</taxon>
        <taxon>Arthropoda</taxon>
        <taxon>Hexapoda</taxon>
        <taxon>Insecta</taxon>
        <taxon>Pterygota</taxon>
        <taxon>Neoptera</taxon>
        <taxon>Endopterygota</taxon>
        <taxon>Diptera</taxon>
        <taxon>Nematocera</taxon>
        <taxon>Sciaroidea</taxon>
        <taxon>Sciaridae</taxon>
        <taxon>Pseudolycoriella</taxon>
    </lineage>
</organism>
<gene>
    <name evidence="5" type="primary">CCDC174</name>
    <name evidence="5" type="ORF">Bhyg_13760</name>
</gene>